<reference evidence="2 3" key="1">
    <citation type="submission" date="2017-10" db="EMBL/GenBank/DDBJ databases">
        <title>Genomics of the genus Arcobacter.</title>
        <authorList>
            <person name="Perez-Cataluna A."/>
            <person name="Figueras M.J."/>
        </authorList>
    </citation>
    <scope>NUCLEOTIDE SEQUENCE [LARGE SCALE GENOMIC DNA]</scope>
    <source>
        <strain evidence="2 3">F26</strain>
    </source>
</reference>
<keyword evidence="1" id="KW-0472">Membrane</keyword>
<evidence type="ECO:0000313" key="3">
    <source>
        <dbReference type="Proteomes" id="UP000290870"/>
    </source>
</evidence>
<dbReference type="OrthoDB" id="5349312at2"/>
<keyword evidence="1" id="KW-0812">Transmembrane</keyword>
<keyword evidence="1" id="KW-1133">Transmembrane helix</keyword>
<comment type="caution">
    <text evidence="2">The sequence shown here is derived from an EMBL/GenBank/DDBJ whole genome shotgun (WGS) entry which is preliminary data.</text>
</comment>
<sequence>MKKSYTLLITIILISFFSYFSISILETKALRSENLTNHYLYIQAKNHMSFFKEFIKDYDLKGLNHLQIEDGFFDIYANITFEDSKYFVNLYVRAKDYDVSIYEKIIKE</sequence>
<gene>
    <name evidence="2" type="ORF">CRU90_09225</name>
</gene>
<evidence type="ECO:0000313" key="2">
    <source>
        <dbReference type="EMBL" id="RXJ83560.1"/>
    </source>
</evidence>
<dbReference type="Proteomes" id="UP000290870">
    <property type="component" value="Unassembled WGS sequence"/>
</dbReference>
<evidence type="ECO:0000256" key="1">
    <source>
        <dbReference type="SAM" id="Phobius"/>
    </source>
</evidence>
<name>A0A4Q0ZCZ5_9BACT</name>
<evidence type="ECO:0008006" key="4">
    <source>
        <dbReference type="Google" id="ProtNLM"/>
    </source>
</evidence>
<proteinExistence type="predicted"/>
<feature type="transmembrane region" description="Helical" evidence="1">
    <location>
        <begin position="6"/>
        <end position="25"/>
    </location>
</feature>
<dbReference type="EMBL" id="PDJZ01000010">
    <property type="protein sequence ID" value="RXJ83560.1"/>
    <property type="molecule type" value="Genomic_DNA"/>
</dbReference>
<dbReference type="RefSeq" id="WP_128987000.1">
    <property type="nucleotide sequence ID" value="NZ_PDJZ01000010.1"/>
</dbReference>
<dbReference type="AlphaFoldDB" id="A0A4Q0ZCZ5"/>
<accession>A0A4Q0ZCZ5</accession>
<organism evidence="2 3">
    <name type="scientific">Arcobacter cloacae</name>
    <dbReference type="NCBI Taxonomy" id="1054034"/>
    <lineage>
        <taxon>Bacteria</taxon>
        <taxon>Pseudomonadati</taxon>
        <taxon>Campylobacterota</taxon>
        <taxon>Epsilonproteobacteria</taxon>
        <taxon>Campylobacterales</taxon>
        <taxon>Arcobacteraceae</taxon>
        <taxon>Arcobacter</taxon>
    </lineage>
</organism>
<protein>
    <recommendedName>
        <fullName evidence="4">DUF4845 domain-containing protein</fullName>
    </recommendedName>
</protein>